<keyword evidence="1" id="KW-1133">Transmembrane helix</keyword>
<reference evidence="2 3" key="1">
    <citation type="submission" date="2024-01" db="EMBL/GenBank/DDBJ databases">
        <title>Genome assemblies of Stephania.</title>
        <authorList>
            <person name="Yang L."/>
        </authorList>
    </citation>
    <scope>NUCLEOTIDE SEQUENCE [LARGE SCALE GENOMIC DNA]</scope>
    <source>
        <strain evidence="2">QJT</strain>
        <tissue evidence="2">Leaf</tissue>
    </source>
</reference>
<dbReference type="Proteomes" id="UP001417504">
    <property type="component" value="Unassembled WGS sequence"/>
</dbReference>
<proteinExistence type="predicted"/>
<organism evidence="2 3">
    <name type="scientific">Stephania japonica</name>
    <dbReference type="NCBI Taxonomy" id="461633"/>
    <lineage>
        <taxon>Eukaryota</taxon>
        <taxon>Viridiplantae</taxon>
        <taxon>Streptophyta</taxon>
        <taxon>Embryophyta</taxon>
        <taxon>Tracheophyta</taxon>
        <taxon>Spermatophyta</taxon>
        <taxon>Magnoliopsida</taxon>
        <taxon>Ranunculales</taxon>
        <taxon>Menispermaceae</taxon>
        <taxon>Menispermoideae</taxon>
        <taxon>Cissampelideae</taxon>
        <taxon>Stephania</taxon>
    </lineage>
</organism>
<protein>
    <submittedName>
        <fullName evidence="2">Uncharacterized protein</fullName>
    </submittedName>
</protein>
<gene>
    <name evidence="2" type="ORF">Sjap_024488</name>
</gene>
<evidence type="ECO:0000256" key="1">
    <source>
        <dbReference type="SAM" id="Phobius"/>
    </source>
</evidence>
<sequence>MVPATTDASNNYVAEVTFLAFSSEAIATPELAAGKKQLEYDLYLFLLRLSFLRNCDDISAGGRDHIETTLQAEAGEDEAVIMVLGFQATDEEPLAAPPQHLINSTTGPQNHQTLTIHDQEFIRPHSQTSSMDTFADDSYWIVREAWPLRSLNLSNGAEEQHYTSLAIIQENNQVKMRGPMVNKETIEIKAIKFQFEFQFHQNGMGRHKDLIDVLLDIQKTASLEIPLTMENIKAIIIEFIRPHSQTTTMDTLADDSYWIVREAWPLRSLNLSNGAEEQHYASKREREHASSFVRAREPVARYCIGDRRLNKKLLSVFLFGVFYLFATAMLTRQQGRDDDVETTLQAEAGENEIEIVELGLQATDYGEPSTADRNHVETTLQAEGGEDIVVEVVDGFQAPNEEP</sequence>
<keyword evidence="3" id="KW-1185">Reference proteome</keyword>
<dbReference type="EMBL" id="JBBNAE010000010">
    <property type="protein sequence ID" value="KAK9091311.1"/>
    <property type="molecule type" value="Genomic_DNA"/>
</dbReference>
<accession>A0AAP0EDG0</accession>
<evidence type="ECO:0000313" key="2">
    <source>
        <dbReference type="EMBL" id="KAK9091311.1"/>
    </source>
</evidence>
<comment type="caution">
    <text evidence="2">The sequence shown here is derived from an EMBL/GenBank/DDBJ whole genome shotgun (WGS) entry which is preliminary data.</text>
</comment>
<keyword evidence="1" id="KW-0812">Transmembrane</keyword>
<evidence type="ECO:0000313" key="3">
    <source>
        <dbReference type="Proteomes" id="UP001417504"/>
    </source>
</evidence>
<dbReference type="AlphaFoldDB" id="A0AAP0EDG0"/>
<feature type="transmembrane region" description="Helical" evidence="1">
    <location>
        <begin position="313"/>
        <end position="331"/>
    </location>
</feature>
<name>A0AAP0EDG0_9MAGN</name>
<keyword evidence="1" id="KW-0472">Membrane</keyword>